<evidence type="ECO:0000313" key="1">
    <source>
        <dbReference type="EMBL" id="MEM5419862.1"/>
    </source>
</evidence>
<sequence>MSDYLTTNELADWLGLSADTRATKLGGAAKIATAFRNAPPQTHTGVGSIKWAIFRNQNHSALIFNLNLLFADSIAILVVVGSSPISHPKEFSSEQMSPHGLRAHLRLCTRDTRERL</sequence>
<comment type="caution">
    <text evidence="1">The sequence shown here is derived from an EMBL/GenBank/DDBJ whole genome shotgun (WGS) entry which is preliminary data.</text>
</comment>
<name>A0ABU9RIH0_9BURK</name>
<dbReference type="Proteomes" id="UP001489897">
    <property type="component" value="Unassembled WGS sequence"/>
</dbReference>
<gene>
    <name evidence="1" type="ORF">VSR73_02090</name>
</gene>
<proteinExistence type="predicted"/>
<dbReference type="EMBL" id="JAYMRV010000001">
    <property type="protein sequence ID" value="MEM5419862.1"/>
    <property type="molecule type" value="Genomic_DNA"/>
</dbReference>
<dbReference type="RefSeq" id="WP_342945656.1">
    <property type="nucleotide sequence ID" value="NZ_JAYMRV010000001.1"/>
</dbReference>
<protein>
    <recommendedName>
        <fullName evidence="3">DUF4224 domain-containing protein</fullName>
    </recommendedName>
</protein>
<reference evidence="1 2" key="1">
    <citation type="submission" date="2024-01" db="EMBL/GenBank/DDBJ databases">
        <title>The diversity of rhizobia nodulating Mimosa spp. in eleven states of Brazil covering several biomes is determined by host plant, location, and edaphic factors.</title>
        <authorList>
            <person name="Rouws L."/>
            <person name="Barauna A."/>
            <person name="Beukes C."/>
            <person name="De Faria S.M."/>
            <person name="Gross E."/>
            <person name="Dos Reis Junior F.B."/>
            <person name="Simon M."/>
            <person name="Maluk M."/>
            <person name="Odee D.W."/>
            <person name="Kenicer G."/>
            <person name="Young J.P.W."/>
            <person name="Reis V.M."/>
            <person name="Zilli J."/>
            <person name="James E.K."/>
        </authorList>
    </citation>
    <scope>NUCLEOTIDE SEQUENCE [LARGE SCALE GENOMIC DNA]</scope>
    <source>
        <strain evidence="1 2">JPY167</strain>
    </source>
</reference>
<evidence type="ECO:0000313" key="2">
    <source>
        <dbReference type="Proteomes" id="UP001489897"/>
    </source>
</evidence>
<accession>A0ABU9RIH0</accession>
<keyword evidence="2" id="KW-1185">Reference proteome</keyword>
<evidence type="ECO:0008006" key="3">
    <source>
        <dbReference type="Google" id="ProtNLM"/>
    </source>
</evidence>
<organism evidence="1 2">
    <name type="scientific">Paraburkholderia ferrariae</name>
    <dbReference type="NCBI Taxonomy" id="386056"/>
    <lineage>
        <taxon>Bacteria</taxon>
        <taxon>Pseudomonadati</taxon>
        <taxon>Pseudomonadota</taxon>
        <taxon>Betaproteobacteria</taxon>
        <taxon>Burkholderiales</taxon>
        <taxon>Burkholderiaceae</taxon>
        <taxon>Paraburkholderia</taxon>
    </lineage>
</organism>